<dbReference type="Proteomes" id="UP001567538">
    <property type="component" value="Unassembled WGS sequence"/>
</dbReference>
<evidence type="ECO:0000313" key="2">
    <source>
        <dbReference type="EMBL" id="KAL1567220.1"/>
    </source>
</evidence>
<feature type="region of interest" description="Disordered" evidence="1">
    <location>
        <begin position="1"/>
        <end position="30"/>
    </location>
</feature>
<keyword evidence="3" id="KW-1185">Reference proteome</keyword>
<feature type="compositionally biased region" description="Basic and acidic residues" evidence="1">
    <location>
        <begin position="1"/>
        <end position="13"/>
    </location>
</feature>
<evidence type="ECO:0000313" key="3">
    <source>
        <dbReference type="Proteomes" id="UP001567538"/>
    </source>
</evidence>
<accession>A0ABD1IET7</accession>
<organism evidence="2 3">
    <name type="scientific">Salvia divinorum</name>
    <name type="common">Maria pastora</name>
    <name type="synonym">Diviner's sage</name>
    <dbReference type="NCBI Taxonomy" id="28513"/>
    <lineage>
        <taxon>Eukaryota</taxon>
        <taxon>Viridiplantae</taxon>
        <taxon>Streptophyta</taxon>
        <taxon>Embryophyta</taxon>
        <taxon>Tracheophyta</taxon>
        <taxon>Spermatophyta</taxon>
        <taxon>Magnoliopsida</taxon>
        <taxon>eudicotyledons</taxon>
        <taxon>Gunneridae</taxon>
        <taxon>Pentapetalae</taxon>
        <taxon>asterids</taxon>
        <taxon>lamiids</taxon>
        <taxon>Lamiales</taxon>
        <taxon>Lamiaceae</taxon>
        <taxon>Nepetoideae</taxon>
        <taxon>Mentheae</taxon>
        <taxon>Salviinae</taxon>
        <taxon>Salvia</taxon>
        <taxon>Salvia subgen. Calosphace</taxon>
    </lineage>
</organism>
<proteinExistence type="predicted"/>
<gene>
    <name evidence="2" type="ORF">AAHA92_02722</name>
</gene>
<dbReference type="AlphaFoldDB" id="A0ABD1IET7"/>
<protein>
    <submittedName>
        <fullName evidence="2">Uncharacterized protein</fullName>
    </submittedName>
</protein>
<reference evidence="2 3" key="1">
    <citation type="submission" date="2024-06" db="EMBL/GenBank/DDBJ databases">
        <title>A chromosome level genome sequence of Diviner's sage (Salvia divinorum).</title>
        <authorList>
            <person name="Ford S.A."/>
            <person name="Ro D.-K."/>
            <person name="Ness R.W."/>
            <person name="Phillips M.A."/>
        </authorList>
    </citation>
    <scope>NUCLEOTIDE SEQUENCE [LARGE SCALE GENOMIC DNA]</scope>
    <source>
        <strain evidence="2">SAF-2024a</strain>
        <tissue evidence="2">Leaf</tissue>
    </source>
</reference>
<name>A0ABD1IET7_SALDI</name>
<evidence type="ECO:0000256" key="1">
    <source>
        <dbReference type="SAM" id="MobiDB-lite"/>
    </source>
</evidence>
<sequence>MPEIGLRRREKFNARNPPQKPPMGSAARRNLPYGSAWRSAVRAANSTRAPLSLPLKKYSTTLLTSCITIAWLAKTGGEYTMIKDQENVPFMLRLCGDTQFRIQRLPLEARAFEGYRRFRI</sequence>
<comment type="caution">
    <text evidence="2">The sequence shown here is derived from an EMBL/GenBank/DDBJ whole genome shotgun (WGS) entry which is preliminary data.</text>
</comment>
<dbReference type="EMBL" id="JBEAFC010000002">
    <property type="protein sequence ID" value="KAL1567220.1"/>
    <property type="molecule type" value="Genomic_DNA"/>
</dbReference>